<feature type="transmembrane region" description="Helical" evidence="11">
    <location>
        <begin position="143"/>
        <end position="171"/>
    </location>
</feature>
<feature type="transmembrane region" description="Helical" evidence="11">
    <location>
        <begin position="78"/>
        <end position="102"/>
    </location>
</feature>
<dbReference type="Gene3D" id="1.20.1070.10">
    <property type="entry name" value="Rhodopsin 7-helix transmembrane proteins"/>
    <property type="match status" value="1"/>
</dbReference>
<reference evidence="13 14" key="1">
    <citation type="journal article" date="2018" name="Nat. Ecol. Evol.">
        <title>Genomic signatures of mitonuclear coevolution across populations of Tigriopus californicus.</title>
        <authorList>
            <person name="Barreto F.S."/>
            <person name="Watson E.T."/>
            <person name="Lima T.G."/>
            <person name="Willett C.S."/>
            <person name="Edmands S."/>
            <person name="Li W."/>
            <person name="Burton R.S."/>
        </authorList>
    </citation>
    <scope>NUCLEOTIDE SEQUENCE [LARGE SCALE GENOMIC DNA]</scope>
    <source>
        <strain evidence="13 14">San Diego</strain>
    </source>
</reference>
<comment type="subcellular location">
    <subcellularLocation>
        <location evidence="1">Membrane</location>
        <topology evidence="1">Multi-pass membrane protein</topology>
    </subcellularLocation>
</comment>
<dbReference type="PANTHER" id="PTHR45695:SF15">
    <property type="entry name" value="OPSIN RH2"/>
    <property type="match status" value="1"/>
</dbReference>
<dbReference type="PRINTS" id="PR01012">
    <property type="entry name" value="NRPEPTIDEYR"/>
</dbReference>
<keyword evidence="3 9" id="KW-0812">Transmembrane</keyword>
<evidence type="ECO:0000256" key="4">
    <source>
        <dbReference type="ARBA" id="ARBA00022989"/>
    </source>
</evidence>
<dbReference type="PROSITE" id="PS50262">
    <property type="entry name" value="G_PROTEIN_RECEP_F1_2"/>
    <property type="match status" value="1"/>
</dbReference>
<accession>A0A553PAG0</accession>
<keyword evidence="6 11" id="KW-0472">Membrane</keyword>
<dbReference type="PRINTS" id="PR00237">
    <property type="entry name" value="GPCRRHODOPSN"/>
</dbReference>
<feature type="compositionally biased region" description="Polar residues" evidence="10">
    <location>
        <begin position="457"/>
        <end position="468"/>
    </location>
</feature>
<keyword evidence="14" id="KW-1185">Reference proteome</keyword>
<comment type="similarity">
    <text evidence="2 9">Belongs to the G-protein coupled receptor 1 family.</text>
</comment>
<keyword evidence="8 9" id="KW-0807">Transducer</keyword>
<dbReference type="STRING" id="6832.A0A553PAG0"/>
<feature type="transmembrane region" description="Helical" evidence="11">
    <location>
        <begin position="358"/>
        <end position="383"/>
    </location>
</feature>
<evidence type="ECO:0000256" key="2">
    <source>
        <dbReference type="ARBA" id="ARBA00010663"/>
    </source>
</evidence>
<dbReference type="SUPFAM" id="SSF81321">
    <property type="entry name" value="Family A G protein-coupled receptor-like"/>
    <property type="match status" value="1"/>
</dbReference>
<dbReference type="Proteomes" id="UP000318571">
    <property type="component" value="Chromosome 2"/>
</dbReference>
<dbReference type="AlphaFoldDB" id="A0A553PAG0"/>
<evidence type="ECO:0000313" key="14">
    <source>
        <dbReference type="Proteomes" id="UP000318571"/>
    </source>
</evidence>
<keyword evidence="4 11" id="KW-1133">Transmembrane helix</keyword>
<evidence type="ECO:0000259" key="12">
    <source>
        <dbReference type="PROSITE" id="PS50262"/>
    </source>
</evidence>
<dbReference type="PANTHER" id="PTHR45695">
    <property type="entry name" value="LEUCOKININ RECEPTOR-RELATED"/>
    <property type="match status" value="1"/>
</dbReference>
<feature type="domain" description="G-protein coupled receptors family 1 profile" evidence="12">
    <location>
        <begin position="94"/>
        <end position="423"/>
    </location>
</feature>
<feature type="transmembrane region" description="Helical" evidence="11">
    <location>
        <begin position="403"/>
        <end position="426"/>
    </location>
</feature>
<dbReference type="Pfam" id="PF00001">
    <property type="entry name" value="7tm_1"/>
    <property type="match status" value="1"/>
</dbReference>
<proteinExistence type="inferred from homology"/>
<feature type="transmembrane region" description="Helical" evidence="11">
    <location>
        <begin position="114"/>
        <end position="137"/>
    </location>
</feature>
<evidence type="ECO:0000256" key="9">
    <source>
        <dbReference type="RuleBase" id="RU000688"/>
    </source>
</evidence>
<sequence>MSLADPVLYSYDEDPLGGFGGNDVDDYALSLDMNYSNVDGSLMGNHSLNCSLCLNELCLSAEDYAIYKSWVGVDTYEMVLISINLIVFLTGVIGNSLVFIAVTTTKSMQSVTNIFIVNLALADVLVMLFCAPPSIIWDVTNTWIFGSLMCRIVIYIQDTSVSVSVLTLTFIAYDRYHAICRPLQFSSKKTKAAGVIAGIWGISCMIGIPNAVTLHLVSPFKDLPCRDEDVLFDLSTCRPSWNEEFDVTFIILKAILLYSLPLSFMSVAYYYICKTLWRRNNIPGTQETPTEGHSSHINGSTSSSVNLLTRSATVRLSTNSNSTGGNPSMIAAPETRLHHCTNRTLDNQLKTRRKVAKMLIVVVVMFSLNMFPVHMLPIVNYFVDKNMTQDSEAHERVTQVLMAAGIVTHCMCYFNSAINPIIYYFMSAQFKAQYRRILSCRCTADSPSPKTNHRNLLHQQDGGSNGNNCRRAGSSRTEDLPSRHLRSRSCLSGPTRIMKGESSSNNVGAGNLYGSSTRRVLRHPNFGAELQIPRPNDNMC</sequence>
<protein>
    <recommendedName>
        <fullName evidence="12">G-protein coupled receptors family 1 profile domain-containing protein</fullName>
    </recommendedName>
</protein>
<dbReference type="InterPro" id="IPR000276">
    <property type="entry name" value="GPCR_Rhodpsn"/>
</dbReference>
<evidence type="ECO:0000256" key="6">
    <source>
        <dbReference type="ARBA" id="ARBA00023136"/>
    </source>
</evidence>
<dbReference type="PROSITE" id="PS00237">
    <property type="entry name" value="G_PROTEIN_RECEP_F1_1"/>
    <property type="match status" value="1"/>
</dbReference>
<evidence type="ECO:0000256" key="8">
    <source>
        <dbReference type="ARBA" id="ARBA00023224"/>
    </source>
</evidence>
<dbReference type="GO" id="GO:0004983">
    <property type="term" value="F:neuropeptide Y receptor activity"/>
    <property type="evidence" value="ECO:0007669"/>
    <property type="project" value="InterPro"/>
</dbReference>
<evidence type="ECO:0000313" key="13">
    <source>
        <dbReference type="EMBL" id="TRY74671.1"/>
    </source>
</evidence>
<dbReference type="OMA" id="VENTSAC"/>
<dbReference type="GO" id="GO:0005886">
    <property type="term" value="C:plasma membrane"/>
    <property type="evidence" value="ECO:0007669"/>
    <property type="project" value="TreeGrafter"/>
</dbReference>
<dbReference type="InterPro" id="IPR017452">
    <property type="entry name" value="GPCR_Rhodpsn_7TM"/>
</dbReference>
<name>A0A553PAG0_TIGCA</name>
<keyword evidence="7 9" id="KW-0675">Receptor</keyword>
<dbReference type="EMBL" id="VCGU01000005">
    <property type="protein sequence ID" value="TRY74671.1"/>
    <property type="molecule type" value="Genomic_DNA"/>
</dbReference>
<feature type="transmembrane region" description="Helical" evidence="11">
    <location>
        <begin position="249"/>
        <end position="272"/>
    </location>
</feature>
<keyword evidence="5 9" id="KW-0297">G-protein coupled receptor</keyword>
<evidence type="ECO:0000256" key="11">
    <source>
        <dbReference type="SAM" id="Phobius"/>
    </source>
</evidence>
<evidence type="ECO:0000256" key="3">
    <source>
        <dbReference type="ARBA" id="ARBA00022692"/>
    </source>
</evidence>
<dbReference type="InterPro" id="IPR000611">
    <property type="entry name" value="NPY_rcpt"/>
</dbReference>
<organism evidence="13 14">
    <name type="scientific">Tigriopus californicus</name>
    <name type="common">Marine copepod</name>
    <dbReference type="NCBI Taxonomy" id="6832"/>
    <lineage>
        <taxon>Eukaryota</taxon>
        <taxon>Metazoa</taxon>
        <taxon>Ecdysozoa</taxon>
        <taxon>Arthropoda</taxon>
        <taxon>Crustacea</taxon>
        <taxon>Multicrustacea</taxon>
        <taxon>Hexanauplia</taxon>
        <taxon>Copepoda</taxon>
        <taxon>Harpacticoida</taxon>
        <taxon>Harpacticidae</taxon>
        <taxon>Tigriopus</taxon>
    </lineage>
</organism>
<feature type="transmembrane region" description="Helical" evidence="11">
    <location>
        <begin position="192"/>
        <end position="212"/>
    </location>
</feature>
<evidence type="ECO:0000256" key="10">
    <source>
        <dbReference type="SAM" id="MobiDB-lite"/>
    </source>
</evidence>
<evidence type="ECO:0000256" key="1">
    <source>
        <dbReference type="ARBA" id="ARBA00004141"/>
    </source>
</evidence>
<comment type="caution">
    <text evidence="13">The sequence shown here is derived from an EMBL/GenBank/DDBJ whole genome shotgun (WGS) entry which is preliminary data.</text>
</comment>
<gene>
    <name evidence="13" type="ORF">TCAL_11928</name>
</gene>
<evidence type="ECO:0000256" key="5">
    <source>
        <dbReference type="ARBA" id="ARBA00023040"/>
    </source>
</evidence>
<feature type="region of interest" description="Disordered" evidence="10">
    <location>
        <begin position="447"/>
        <end position="486"/>
    </location>
</feature>
<evidence type="ECO:0000256" key="7">
    <source>
        <dbReference type="ARBA" id="ARBA00023170"/>
    </source>
</evidence>